<keyword evidence="7" id="KW-0175">Coiled coil</keyword>
<evidence type="ECO:0000256" key="3">
    <source>
        <dbReference type="ARBA" id="ARBA00022737"/>
    </source>
</evidence>
<dbReference type="InterPro" id="IPR002219">
    <property type="entry name" value="PKC_DAG/PE"/>
</dbReference>
<dbReference type="InterPro" id="IPR003959">
    <property type="entry name" value="ATPase_AAA_core"/>
</dbReference>
<evidence type="ECO:0000259" key="8">
    <source>
        <dbReference type="PROSITE" id="PS50081"/>
    </source>
</evidence>
<dbReference type="CDD" id="cd00009">
    <property type="entry name" value="AAA"/>
    <property type="match status" value="1"/>
</dbReference>
<keyword evidence="9" id="KW-0378">Hydrolase</keyword>
<evidence type="ECO:0000256" key="7">
    <source>
        <dbReference type="SAM" id="Coils"/>
    </source>
</evidence>
<keyword evidence="4" id="KW-0547">Nucleotide-binding</keyword>
<evidence type="ECO:0000256" key="2">
    <source>
        <dbReference type="ARBA" id="ARBA00022723"/>
    </source>
</evidence>
<dbReference type="AlphaFoldDB" id="A0AAV3PJZ8"/>
<dbReference type="Pfam" id="PF03107">
    <property type="entry name" value="C1_2"/>
    <property type="match status" value="3"/>
</dbReference>
<dbReference type="Gene3D" id="1.10.8.60">
    <property type="match status" value="1"/>
</dbReference>
<evidence type="ECO:0000313" key="10">
    <source>
        <dbReference type="Proteomes" id="UP001454036"/>
    </source>
</evidence>
<dbReference type="GO" id="GO:0004386">
    <property type="term" value="F:helicase activity"/>
    <property type="evidence" value="ECO:0007669"/>
    <property type="project" value="UniProtKB-KW"/>
</dbReference>
<dbReference type="InterPro" id="IPR003593">
    <property type="entry name" value="AAA+_ATPase"/>
</dbReference>
<feature type="domain" description="Phorbol-ester/DAG-type" evidence="8">
    <location>
        <begin position="123"/>
        <end position="170"/>
    </location>
</feature>
<evidence type="ECO:0000256" key="5">
    <source>
        <dbReference type="ARBA" id="ARBA00022833"/>
    </source>
</evidence>
<evidence type="ECO:0000313" key="9">
    <source>
        <dbReference type="EMBL" id="GAA0151453.1"/>
    </source>
</evidence>
<dbReference type="PRINTS" id="PR00819">
    <property type="entry name" value="CBXCFQXSUPER"/>
</dbReference>
<keyword evidence="5" id="KW-0862">Zinc</keyword>
<proteinExistence type="inferred from homology"/>
<reference evidence="9 10" key="1">
    <citation type="submission" date="2024-01" db="EMBL/GenBank/DDBJ databases">
        <title>The complete chloroplast genome sequence of Lithospermum erythrorhizon: insights into the phylogenetic relationship among Boraginaceae species and the maternal lineages of purple gromwells.</title>
        <authorList>
            <person name="Okada T."/>
            <person name="Watanabe K."/>
        </authorList>
    </citation>
    <scope>NUCLEOTIDE SEQUENCE [LARGE SCALE GENOMIC DNA]</scope>
</reference>
<sequence>MEQLKHFSHAHFLNLMKVDRISNWEKITCNGCELHISEGLVYGCQECQYFLHKHCIEIPAQLKHPMHPHHKLQLYANRSCICNICRTQWTGFTYVCESCDFDVDIQCSTSCERTNKYVITGHDHNVEFHPRSAIFFCDACGEMGEDASYQCLTCHFWIHQKCGHSPRTLLQHEHHDHPLCLETRVSENYRSNAIFCHICHTKVLVNCWSYLCRDCGHFFHLKCLKAGIFDVIPDEDPSIKENDILKQQIEELLHEKSILNLTVSIQNERQKEFDDRGLKVQQLKQAVARYQKQLRKLEKEESSHDSPGSRRINNLSQGLKQISIDHTDIMDELEGELAKMIGLNDLKEQLRSWVKQVMMDIERQKRGITIQTKLAPPHLALLGNPGTGKTTVARLLGKMLYKFGILPSDKFIEVRRTDLIAGYIGQTGPQTKEKIDEAEGGILFVDEAYELIKLYSKNDFGSEAIGVLMTAMDKEKLSIIVAGYPDEIRLMFASTNPGFIRRMSKFFQFDNYSCEELAEILQLKLNIEGNKFYGFKLESTCTHEEVVKLIKEMTTEDQRNKMNAGLVDQMLNNAKENMDSRLYALKNLKYVDNDLLSTITREDLQVSLKMLGKNRETGGMVANKVDEK</sequence>
<organism evidence="9 10">
    <name type="scientific">Lithospermum erythrorhizon</name>
    <name type="common">Purple gromwell</name>
    <name type="synonym">Lithospermum officinale var. erythrorhizon</name>
    <dbReference type="NCBI Taxonomy" id="34254"/>
    <lineage>
        <taxon>Eukaryota</taxon>
        <taxon>Viridiplantae</taxon>
        <taxon>Streptophyta</taxon>
        <taxon>Embryophyta</taxon>
        <taxon>Tracheophyta</taxon>
        <taxon>Spermatophyta</taxon>
        <taxon>Magnoliopsida</taxon>
        <taxon>eudicotyledons</taxon>
        <taxon>Gunneridae</taxon>
        <taxon>Pentapetalae</taxon>
        <taxon>asterids</taxon>
        <taxon>lamiids</taxon>
        <taxon>Boraginales</taxon>
        <taxon>Boraginaceae</taxon>
        <taxon>Boraginoideae</taxon>
        <taxon>Lithospermeae</taxon>
        <taxon>Lithospermum</taxon>
    </lineage>
</organism>
<comment type="similarity">
    <text evidence="1">Belongs to the CbxX/CfxQ family.</text>
</comment>
<dbReference type="GO" id="GO:0046872">
    <property type="term" value="F:metal ion binding"/>
    <property type="evidence" value="ECO:0007669"/>
    <property type="project" value="UniProtKB-KW"/>
</dbReference>
<dbReference type="InterPro" id="IPR004146">
    <property type="entry name" value="DC1"/>
</dbReference>
<evidence type="ECO:0000256" key="6">
    <source>
        <dbReference type="ARBA" id="ARBA00022840"/>
    </source>
</evidence>
<keyword evidence="6" id="KW-0067">ATP-binding</keyword>
<accession>A0AAV3PJZ8</accession>
<dbReference type="GO" id="GO:0016887">
    <property type="term" value="F:ATP hydrolysis activity"/>
    <property type="evidence" value="ECO:0007669"/>
    <property type="project" value="InterPro"/>
</dbReference>
<dbReference type="Gene3D" id="3.40.50.300">
    <property type="entry name" value="P-loop containing nucleotide triphosphate hydrolases"/>
    <property type="match status" value="1"/>
</dbReference>
<feature type="coiled-coil region" evidence="7">
    <location>
        <begin position="242"/>
        <end position="303"/>
    </location>
</feature>
<dbReference type="PANTHER" id="PTHR43392:SF2">
    <property type="entry name" value="AAA-TYPE ATPASE FAMILY PROTEIN _ ANKYRIN REPEAT FAMILY PROTEIN"/>
    <property type="match status" value="1"/>
</dbReference>
<dbReference type="PANTHER" id="PTHR43392">
    <property type="entry name" value="AAA-TYPE ATPASE FAMILY PROTEIN / ANKYRIN REPEAT FAMILY PROTEIN"/>
    <property type="match status" value="1"/>
</dbReference>
<comment type="caution">
    <text evidence="9">The sequence shown here is derived from an EMBL/GenBank/DDBJ whole genome shotgun (WGS) entry which is preliminary data.</text>
</comment>
<keyword evidence="10" id="KW-1185">Reference proteome</keyword>
<gene>
    <name evidence="9" type="ORF">LIER_10170</name>
</gene>
<name>A0AAV3PJZ8_LITER</name>
<evidence type="ECO:0000256" key="4">
    <source>
        <dbReference type="ARBA" id="ARBA00022741"/>
    </source>
</evidence>
<dbReference type="Pfam" id="PF00004">
    <property type="entry name" value="AAA"/>
    <property type="match status" value="1"/>
</dbReference>
<keyword evidence="2" id="KW-0479">Metal-binding</keyword>
<dbReference type="InterPro" id="IPR000641">
    <property type="entry name" value="CbxX/CfxQ"/>
</dbReference>
<dbReference type="InterPro" id="IPR046349">
    <property type="entry name" value="C1-like_sf"/>
</dbReference>
<dbReference type="InterPro" id="IPR027417">
    <property type="entry name" value="P-loop_NTPase"/>
</dbReference>
<keyword evidence="3" id="KW-0677">Repeat</keyword>
<dbReference type="FunFam" id="3.40.50.300:FF:000216">
    <property type="entry name" value="Type VII secretion ATPase EccA"/>
    <property type="match status" value="1"/>
</dbReference>
<dbReference type="GO" id="GO:0005524">
    <property type="term" value="F:ATP binding"/>
    <property type="evidence" value="ECO:0007669"/>
    <property type="project" value="UniProtKB-KW"/>
</dbReference>
<dbReference type="SUPFAM" id="SSF57889">
    <property type="entry name" value="Cysteine-rich domain"/>
    <property type="match status" value="2"/>
</dbReference>
<dbReference type="SMART" id="SM00382">
    <property type="entry name" value="AAA"/>
    <property type="match status" value="1"/>
</dbReference>
<dbReference type="SUPFAM" id="SSF52540">
    <property type="entry name" value="P-loop containing nucleoside triphosphate hydrolases"/>
    <property type="match status" value="1"/>
</dbReference>
<protein>
    <submittedName>
        <fullName evidence="9">DNA helicase</fullName>
    </submittedName>
</protein>
<evidence type="ECO:0000256" key="1">
    <source>
        <dbReference type="ARBA" id="ARBA00010378"/>
    </source>
</evidence>
<dbReference type="InterPro" id="IPR050773">
    <property type="entry name" value="CbxX/CfxQ_RuBisCO_ESX"/>
</dbReference>
<dbReference type="Proteomes" id="UP001454036">
    <property type="component" value="Unassembled WGS sequence"/>
</dbReference>
<dbReference type="PROSITE" id="PS50081">
    <property type="entry name" value="ZF_DAG_PE_2"/>
    <property type="match status" value="1"/>
</dbReference>
<dbReference type="EMBL" id="BAABME010001789">
    <property type="protein sequence ID" value="GAA0151453.1"/>
    <property type="molecule type" value="Genomic_DNA"/>
</dbReference>
<keyword evidence="9" id="KW-0347">Helicase</keyword>